<accession>A0ABR7IE80</accession>
<sequence>MYEKDRIWVLMLNEYLKKHTLGDDFKIVKDKETQKECVEIRMQGV</sequence>
<dbReference type="RefSeq" id="WP_186993983.1">
    <property type="nucleotide sequence ID" value="NZ_JACOQG010000001.1"/>
</dbReference>
<comment type="caution">
    <text evidence="1">The sequence shown here is derived from an EMBL/GenBank/DDBJ whole genome shotgun (WGS) entry which is preliminary data.</text>
</comment>
<keyword evidence="2" id="KW-1185">Reference proteome</keyword>
<evidence type="ECO:0000313" key="1">
    <source>
        <dbReference type="EMBL" id="MBC5778266.1"/>
    </source>
</evidence>
<dbReference type="EMBL" id="JACOQG010000001">
    <property type="protein sequence ID" value="MBC5778266.1"/>
    <property type="molecule type" value="Genomic_DNA"/>
</dbReference>
<organism evidence="1 2">
    <name type="scientific">Blautia difficilis</name>
    <dbReference type="NCBI Taxonomy" id="2763027"/>
    <lineage>
        <taxon>Bacteria</taxon>
        <taxon>Bacillati</taxon>
        <taxon>Bacillota</taxon>
        <taxon>Clostridia</taxon>
        <taxon>Lachnospirales</taxon>
        <taxon>Lachnospiraceae</taxon>
        <taxon>Blautia</taxon>
    </lineage>
</organism>
<dbReference type="Proteomes" id="UP000649826">
    <property type="component" value="Unassembled WGS sequence"/>
</dbReference>
<name>A0ABR7IE80_9FIRM</name>
<gene>
    <name evidence="1" type="ORF">H8Z82_01010</name>
</gene>
<evidence type="ECO:0000313" key="2">
    <source>
        <dbReference type="Proteomes" id="UP000649826"/>
    </source>
</evidence>
<protein>
    <submittedName>
        <fullName evidence="1">Uncharacterized protein</fullName>
    </submittedName>
</protein>
<reference evidence="1 2" key="1">
    <citation type="submission" date="2020-08" db="EMBL/GenBank/DDBJ databases">
        <title>Genome public.</title>
        <authorList>
            <person name="Liu C."/>
            <person name="Sun Q."/>
        </authorList>
    </citation>
    <scope>NUCLEOTIDE SEQUENCE [LARGE SCALE GENOMIC DNA]</scope>
    <source>
        <strain evidence="1 2">M29</strain>
    </source>
</reference>
<proteinExistence type="predicted"/>